<evidence type="ECO:0000256" key="2">
    <source>
        <dbReference type="SAM" id="MobiDB-lite"/>
    </source>
</evidence>
<name>A0ABD0L2I4_9CAEN</name>
<organism evidence="5 6">
    <name type="scientific">Batillaria attramentaria</name>
    <dbReference type="NCBI Taxonomy" id="370345"/>
    <lineage>
        <taxon>Eukaryota</taxon>
        <taxon>Metazoa</taxon>
        <taxon>Spiralia</taxon>
        <taxon>Lophotrochozoa</taxon>
        <taxon>Mollusca</taxon>
        <taxon>Gastropoda</taxon>
        <taxon>Caenogastropoda</taxon>
        <taxon>Sorbeoconcha</taxon>
        <taxon>Cerithioidea</taxon>
        <taxon>Batillariidae</taxon>
        <taxon>Batillaria</taxon>
    </lineage>
</organism>
<feature type="region of interest" description="Disordered" evidence="2">
    <location>
        <begin position="222"/>
        <end position="273"/>
    </location>
</feature>
<dbReference type="InterPro" id="IPR029058">
    <property type="entry name" value="AB_hydrolase_fold"/>
</dbReference>
<keyword evidence="1" id="KW-0378">Hydrolase</keyword>
<dbReference type="EMBL" id="JACVVK020000094">
    <property type="protein sequence ID" value="KAK7493345.1"/>
    <property type="molecule type" value="Genomic_DNA"/>
</dbReference>
<protein>
    <submittedName>
        <fullName evidence="5">Uncharacterized protein</fullName>
    </submittedName>
</protein>
<feature type="domain" description="Peptidase S9 prolyl oligopeptidase catalytic" evidence="3">
    <location>
        <begin position="343"/>
        <end position="443"/>
    </location>
</feature>
<dbReference type="AlphaFoldDB" id="A0ABD0L2I4"/>
<evidence type="ECO:0000259" key="4">
    <source>
        <dbReference type="Pfam" id="PF20434"/>
    </source>
</evidence>
<dbReference type="GO" id="GO:0016787">
    <property type="term" value="F:hydrolase activity"/>
    <property type="evidence" value="ECO:0007669"/>
    <property type="project" value="UniProtKB-KW"/>
</dbReference>
<dbReference type="PANTHER" id="PTHR48081">
    <property type="entry name" value="AB HYDROLASE SUPERFAMILY PROTEIN C4A8.06C"/>
    <property type="match status" value="1"/>
</dbReference>
<sequence>MLHFLSRVVLVAVSSAVVVPYTTAVLCHLLYGRQPFQRFLKRRLHPRRVYALNLTLLQSLLIRSRYASLFLRWRSYYKSADPGLLIKNLAFGRNNCCLDLHLPRSHRLTNPPTTTTPRPVVVFLYGGAWSSGDKSMYGAMLGQIAERLNVLGCVDDMIQDLVDCIQWIHDSIQDYGGDKDKLMLVGHSAGAHLGAMAILELLHDQRAHGASHPVHASMHFHDSHYGRMSSDPGAHTRDSLGESSGSSESFAVVSENGNGQDGVERMDSNASSLDSTLASMVEVSQGDVSLELKQTGPDFEASTQGPDPEPQGSQEDDNDSVVTVRPKDIERHATLVDLCSTIKAFVGLAGVYNIGDHYEHESSRGVEDYSYMTPAMYGPDHFDRFSPTCILQGLVAPISLPRMVLVHGTADYVVPISSTQKMAEVLARVSADVSVRMIPGCDHYDVCFDLMLPSRHFHSALMTILLETANRVF</sequence>
<dbReference type="SUPFAM" id="SSF53474">
    <property type="entry name" value="alpha/beta-Hydrolases"/>
    <property type="match status" value="1"/>
</dbReference>
<feature type="domain" description="BD-FAE-like" evidence="4">
    <location>
        <begin position="110"/>
        <end position="198"/>
    </location>
</feature>
<dbReference type="PANTHER" id="PTHR48081:SF33">
    <property type="entry name" value="KYNURENINE FORMAMIDASE"/>
    <property type="match status" value="1"/>
</dbReference>
<dbReference type="Pfam" id="PF00326">
    <property type="entry name" value="Peptidase_S9"/>
    <property type="match status" value="1"/>
</dbReference>
<evidence type="ECO:0000256" key="1">
    <source>
        <dbReference type="ARBA" id="ARBA00022801"/>
    </source>
</evidence>
<comment type="caution">
    <text evidence="5">The sequence shown here is derived from an EMBL/GenBank/DDBJ whole genome shotgun (WGS) entry which is preliminary data.</text>
</comment>
<reference evidence="5 6" key="1">
    <citation type="journal article" date="2023" name="Sci. Data">
        <title>Genome assembly of the Korean intertidal mud-creeper Batillaria attramentaria.</title>
        <authorList>
            <person name="Patra A.K."/>
            <person name="Ho P.T."/>
            <person name="Jun S."/>
            <person name="Lee S.J."/>
            <person name="Kim Y."/>
            <person name="Won Y.J."/>
        </authorList>
    </citation>
    <scope>NUCLEOTIDE SEQUENCE [LARGE SCALE GENOMIC DNA]</scope>
    <source>
        <strain evidence="5">Wonlab-2016</strain>
    </source>
</reference>
<gene>
    <name evidence="5" type="ORF">BaRGS_00015471</name>
</gene>
<feature type="region of interest" description="Disordered" evidence="2">
    <location>
        <begin position="297"/>
        <end position="321"/>
    </location>
</feature>
<dbReference type="InterPro" id="IPR049492">
    <property type="entry name" value="BD-FAE-like_dom"/>
</dbReference>
<dbReference type="Gene3D" id="3.40.50.1820">
    <property type="entry name" value="alpha/beta hydrolase"/>
    <property type="match status" value="2"/>
</dbReference>
<accession>A0ABD0L2I4</accession>
<keyword evidence="6" id="KW-1185">Reference proteome</keyword>
<proteinExistence type="predicted"/>
<dbReference type="Pfam" id="PF20434">
    <property type="entry name" value="BD-FAE"/>
    <property type="match status" value="1"/>
</dbReference>
<evidence type="ECO:0000259" key="3">
    <source>
        <dbReference type="Pfam" id="PF00326"/>
    </source>
</evidence>
<dbReference type="Proteomes" id="UP001519460">
    <property type="component" value="Unassembled WGS sequence"/>
</dbReference>
<evidence type="ECO:0000313" key="5">
    <source>
        <dbReference type="EMBL" id="KAK7493345.1"/>
    </source>
</evidence>
<dbReference type="InterPro" id="IPR050300">
    <property type="entry name" value="GDXG_lipolytic_enzyme"/>
</dbReference>
<evidence type="ECO:0000313" key="6">
    <source>
        <dbReference type="Proteomes" id="UP001519460"/>
    </source>
</evidence>
<dbReference type="InterPro" id="IPR001375">
    <property type="entry name" value="Peptidase_S9_cat"/>
</dbReference>